<evidence type="ECO:0000313" key="3">
    <source>
        <dbReference type="Proteomes" id="UP000092445"/>
    </source>
</evidence>
<organism evidence="2 3">
    <name type="scientific">Glossina pallidipes</name>
    <name type="common">Tsetse fly</name>
    <dbReference type="NCBI Taxonomy" id="7398"/>
    <lineage>
        <taxon>Eukaryota</taxon>
        <taxon>Metazoa</taxon>
        <taxon>Ecdysozoa</taxon>
        <taxon>Arthropoda</taxon>
        <taxon>Hexapoda</taxon>
        <taxon>Insecta</taxon>
        <taxon>Pterygota</taxon>
        <taxon>Neoptera</taxon>
        <taxon>Endopterygota</taxon>
        <taxon>Diptera</taxon>
        <taxon>Brachycera</taxon>
        <taxon>Muscomorpha</taxon>
        <taxon>Hippoboscoidea</taxon>
        <taxon>Glossinidae</taxon>
        <taxon>Glossina</taxon>
    </lineage>
</organism>
<keyword evidence="3" id="KW-1185">Reference proteome</keyword>
<name>A0A1A9ZS11_GLOPL</name>
<dbReference type="Proteomes" id="UP000092445">
    <property type="component" value="Unassembled WGS sequence"/>
</dbReference>
<reference evidence="3" key="1">
    <citation type="submission" date="2014-03" db="EMBL/GenBank/DDBJ databases">
        <authorList>
            <person name="Aksoy S."/>
            <person name="Warren W."/>
            <person name="Wilson R.K."/>
        </authorList>
    </citation>
    <scope>NUCLEOTIDE SEQUENCE [LARGE SCALE GENOMIC DNA]</scope>
    <source>
        <strain evidence="3">IAEA</strain>
    </source>
</reference>
<evidence type="ECO:0000256" key="1">
    <source>
        <dbReference type="SAM" id="MobiDB-lite"/>
    </source>
</evidence>
<proteinExistence type="predicted"/>
<reference evidence="2" key="2">
    <citation type="submission" date="2020-05" db="UniProtKB">
        <authorList>
            <consortium name="EnsemblMetazoa"/>
        </authorList>
    </citation>
    <scope>IDENTIFICATION</scope>
    <source>
        <strain evidence="2">IAEA</strain>
    </source>
</reference>
<dbReference type="AlphaFoldDB" id="A0A1A9ZS11"/>
<dbReference type="EnsemblMetazoa" id="GPAI023217-RA">
    <property type="protein sequence ID" value="GPAI023217-PA"/>
    <property type="gene ID" value="GPAI023217"/>
</dbReference>
<protein>
    <submittedName>
        <fullName evidence="2">Uncharacterized protein</fullName>
    </submittedName>
</protein>
<dbReference type="VEuPathDB" id="VectorBase:GPAI023217"/>
<feature type="region of interest" description="Disordered" evidence="1">
    <location>
        <begin position="185"/>
        <end position="211"/>
    </location>
</feature>
<accession>A0A1A9ZS11</accession>
<feature type="compositionally biased region" description="Basic and acidic residues" evidence="1">
    <location>
        <begin position="186"/>
        <end position="211"/>
    </location>
</feature>
<evidence type="ECO:0000313" key="2">
    <source>
        <dbReference type="EnsemblMetazoa" id="GPAI023217-PA"/>
    </source>
</evidence>
<sequence length="231" mass="26461">MPGTPVVPIYDLWFVFRSLRELGPSYTAKVRIMHNVHFNKICTIHCSIQYLKDTRYRINYVSHIISHSSKSHKCSQQFVTMYQADAGFGIHVTTSQSRSIEVLVAIPDKEKEEMYEGIKFLVDNKFKAAPDGVPNCVLRNSAANMSAPLPIIYRYFPFNSKGSFQVKKEKSLTEQVNMNTTGFSKIKSETRRSKTIDTKKQNETPAHQNERMEVKQTVLSLTVSSYSFMET</sequence>